<feature type="region of interest" description="Disordered" evidence="1">
    <location>
        <begin position="1"/>
        <end position="21"/>
    </location>
</feature>
<name>A0AAV5AGU5_9AGAM</name>
<keyword evidence="3" id="KW-1185">Reference proteome</keyword>
<dbReference type="Proteomes" id="UP001050691">
    <property type="component" value="Unassembled WGS sequence"/>
</dbReference>
<dbReference type="EMBL" id="BPWL01000009">
    <property type="protein sequence ID" value="GJJ13861.1"/>
    <property type="molecule type" value="Genomic_DNA"/>
</dbReference>
<accession>A0AAV5AGU5</accession>
<proteinExistence type="predicted"/>
<organism evidence="2 3">
    <name type="scientific">Clathrus columnatus</name>
    <dbReference type="NCBI Taxonomy" id="1419009"/>
    <lineage>
        <taxon>Eukaryota</taxon>
        <taxon>Fungi</taxon>
        <taxon>Dikarya</taxon>
        <taxon>Basidiomycota</taxon>
        <taxon>Agaricomycotina</taxon>
        <taxon>Agaricomycetes</taxon>
        <taxon>Phallomycetidae</taxon>
        <taxon>Phallales</taxon>
        <taxon>Clathraceae</taxon>
        <taxon>Clathrus</taxon>
    </lineage>
</organism>
<evidence type="ECO:0000256" key="1">
    <source>
        <dbReference type="SAM" id="MobiDB-lite"/>
    </source>
</evidence>
<reference evidence="2" key="1">
    <citation type="submission" date="2021-10" db="EMBL/GenBank/DDBJ databases">
        <title>De novo Genome Assembly of Clathrus columnatus (Basidiomycota, Fungi) Using Illumina and Nanopore Sequence Data.</title>
        <authorList>
            <person name="Ogiso-Tanaka E."/>
            <person name="Itagaki H."/>
            <person name="Hosoya T."/>
            <person name="Hosaka K."/>
        </authorList>
    </citation>
    <scope>NUCLEOTIDE SEQUENCE</scope>
    <source>
        <strain evidence="2">MO-923</strain>
    </source>
</reference>
<evidence type="ECO:0000313" key="3">
    <source>
        <dbReference type="Proteomes" id="UP001050691"/>
    </source>
</evidence>
<comment type="caution">
    <text evidence="2">The sequence shown here is derived from an EMBL/GenBank/DDBJ whole genome shotgun (WGS) entry which is preliminary data.</text>
</comment>
<protein>
    <submittedName>
        <fullName evidence="2">Uncharacterized protein</fullName>
    </submittedName>
</protein>
<gene>
    <name evidence="2" type="ORF">Clacol_008118</name>
</gene>
<sequence length="224" mass="24717">MPDIKPRSESSPWTPSDPADIVIPGLDPTASINEQIDRIDQLITIKCSEISFSNNPSTSQQVDEIITPARQVYQSRIGAQPQAATVVAEFVNEDANTIKVPSQDRKSVVMPKSRLLVNDEASLSPDSDSDSPEHNEQNPLNGLLYVTQNNAQVDDLFSDDGSDSVMEMQNIDSDDSFDQDSFFSHEGNEEEETVFGGRQAGQGDRQFKLQNDLLIDGSYTGTYR</sequence>
<evidence type="ECO:0000313" key="2">
    <source>
        <dbReference type="EMBL" id="GJJ13861.1"/>
    </source>
</evidence>
<dbReference type="AlphaFoldDB" id="A0AAV5AGU5"/>